<sequence length="637" mass="69007">MNELSLSRKARRARASGAERRFDLKGAAARAVQEAYDAMGRGDGAEAARLALPISQSHPKSLHPWLILGAVALDRRDAATARAFYEQARALAPRDPAVLGGLGKALVLAAEVGPALQKFEEALAAGSRDAPMINLYLTLCRKMGWTLRAVDAAGAAVAALEDADLSYQVATLLSEGDEPGRAADWFLRAHRFDPAPVHHRIGRLRALLFKGRFAEALAGCDAFDRAREEEARQSGEDVPRDADSDNIALLRMTALRMLGRLDEALELIEATRFSEIGAFAAACGVAGNILQDQGKMEQAEHALLEGTHAAPGEGRVARSLGVFRFRQGRFAEGEPFYRSRISPAVRARVPYENSAPENLAAQDHLFFLGEQGIGDQLALLTLVRAAPIDLSRTRLTLLGDDRMIEALKGSPLGIDGRSFRDLAGNEDEVPVAKVLHLGDLVRYRQGVDPALLHHPVLRPDPVRVAAIAARYAKKAAGRPVLGMAWRSSGNLTGQLRSIPLAEMVRLAPTDALVIDLQYNSTPEEIAAARTARPDVEVFTDPKIDQMADLAGFFAQLAALETVISIDNTTVHACGAMGHPNCHVMIPCGTESMWYWGDEGASSATGRDAWYGSLLIHRQERLYDWDGLLDQVAKRLAV</sequence>
<dbReference type="EMBL" id="CP019124">
    <property type="protein sequence ID" value="APX89221.1"/>
    <property type="molecule type" value="Genomic_DNA"/>
</dbReference>
<dbReference type="SUPFAM" id="SSF48452">
    <property type="entry name" value="TPR-like"/>
    <property type="match status" value="2"/>
</dbReference>
<dbReference type="InterPro" id="IPR019734">
    <property type="entry name" value="TPR_rpt"/>
</dbReference>
<dbReference type="Gene3D" id="1.25.40.10">
    <property type="entry name" value="Tetratricopeptide repeat domain"/>
    <property type="match status" value="1"/>
</dbReference>
<proteinExistence type="predicted"/>
<reference evidence="1 2" key="1">
    <citation type="submission" date="2017-01" db="EMBL/GenBank/DDBJ databases">
        <title>Genomic analysis of Xuhuaishuia manganoxidans DY6-4.</title>
        <authorList>
            <person name="Wang X."/>
        </authorList>
    </citation>
    <scope>NUCLEOTIDE SEQUENCE [LARGE SCALE GENOMIC DNA]</scope>
    <source>
        <strain evidence="1 2">DY6-4</strain>
    </source>
</reference>
<dbReference type="Proteomes" id="UP000187266">
    <property type="component" value="Chromosome"/>
</dbReference>
<dbReference type="AlphaFoldDB" id="A0A1U7DGY0"/>
<accession>A0A1U7DGY0</accession>
<protein>
    <submittedName>
        <fullName evidence="1">Uncharacterized protein</fullName>
    </submittedName>
</protein>
<dbReference type="RefSeq" id="WP_076979244.1">
    <property type="nucleotide sequence ID" value="NZ_CP019124.1"/>
</dbReference>
<accession>A0A2M9DEZ9</accession>
<evidence type="ECO:0000313" key="2">
    <source>
        <dbReference type="Proteomes" id="UP000187266"/>
    </source>
</evidence>
<dbReference type="SUPFAM" id="SSF53756">
    <property type="entry name" value="UDP-Glycosyltransferase/glycogen phosphorylase"/>
    <property type="match status" value="1"/>
</dbReference>
<dbReference type="OrthoDB" id="6193797at2"/>
<dbReference type="STRING" id="1267768.BV394_05405"/>
<evidence type="ECO:0000313" key="1">
    <source>
        <dbReference type="EMBL" id="APX89221.1"/>
    </source>
</evidence>
<keyword evidence="2" id="KW-1185">Reference proteome</keyword>
<dbReference type="InterPro" id="IPR011990">
    <property type="entry name" value="TPR-like_helical_dom_sf"/>
</dbReference>
<organism evidence="1 2">
    <name type="scientific">Brevirhabdus pacifica</name>
    <dbReference type="NCBI Taxonomy" id="1267768"/>
    <lineage>
        <taxon>Bacteria</taxon>
        <taxon>Pseudomonadati</taxon>
        <taxon>Pseudomonadota</taxon>
        <taxon>Alphaproteobacteria</taxon>
        <taxon>Rhodobacterales</taxon>
        <taxon>Paracoccaceae</taxon>
        <taxon>Brevirhabdus</taxon>
    </lineage>
</organism>
<gene>
    <name evidence="1" type="ORF">BV394_05405</name>
</gene>
<name>A0A1U7DGY0_9RHOB</name>
<dbReference type="SMART" id="SM00028">
    <property type="entry name" value="TPR"/>
    <property type="match status" value="4"/>
</dbReference>